<reference evidence="3" key="1">
    <citation type="journal article" date="2019" name="Int. J. Syst. Evol. Microbiol.">
        <title>The Global Catalogue of Microorganisms (GCM) 10K type strain sequencing project: providing services to taxonomists for standard genome sequencing and annotation.</title>
        <authorList>
            <consortium name="The Broad Institute Genomics Platform"/>
            <consortium name="The Broad Institute Genome Sequencing Center for Infectious Disease"/>
            <person name="Wu L."/>
            <person name="Ma J."/>
        </authorList>
    </citation>
    <scope>NUCLEOTIDE SEQUENCE [LARGE SCALE GENOMIC DNA]</scope>
    <source>
        <strain evidence="3">CGMCC 1.14966</strain>
    </source>
</reference>
<dbReference type="RefSeq" id="WP_188562274.1">
    <property type="nucleotide sequence ID" value="NZ_BMGY01000020.1"/>
</dbReference>
<gene>
    <name evidence="2" type="ORF">GCM10011495_23650</name>
</gene>
<sequence>MNWLTSRCAPLVALSALALASCDKGTDLNVDLPDTTAISTEFQDFPLTVATVRFVPVQTLKTDHYLVGSLADNVAGTTEARAYFNVVTTGIVDSLPSKLTQPVLDSAVLVMGFDKVYGSTTTPARFDVLRLSASLDERQVYNSQTPTTTGAPIARNLTSRLDRTRQQVLVAAVPASPTTGAIPAITTTIPDPTVRLILQRRAVPATPTKPAVAAVQSPFTDSLFARLASTSANFGQTQLNSILKGLAIVPSAGHTTSIVSFSRVLDARIILYFRATGAPNRSYSILFGPAFSGVGANPVRDPRYYTRISNTLPPNLAVLASRAGAVPASVLSGTSYVQEGTGLATRVTFQGLEALKATANLTVNRAEIRVPVKPFTNALFGNPTQLYAVEVDANNVALQRTVNFIPTDRVVQTDGAVQTSGGLPATGTLNNATSTQAYYSLPITNYLDAFLKNKLEGNPISLVLTPSIQASSTLSLNRAVLDANNITLRVYYSKK</sequence>
<dbReference type="InterPro" id="IPR025366">
    <property type="entry name" value="DUF4270"/>
</dbReference>
<name>A0ABQ2A8M1_9BACT</name>
<evidence type="ECO:0000256" key="1">
    <source>
        <dbReference type="SAM" id="SignalP"/>
    </source>
</evidence>
<keyword evidence="3" id="KW-1185">Reference proteome</keyword>
<dbReference type="Pfam" id="PF14092">
    <property type="entry name" value="DUF4270"/>
    <property type="match status" value="1"/>
</dbReference>
<comment type="caution">
    <text evidence="2">The sequence shown here is derived from an EMBL/GenBank/DDBJ whole genome shotgun (WGS) entry which is preliminary data.</text>
</comment>
<protein>
    <recommendedName>
        <fullName evidence="4">DUF4270 family protein</fullName>
    </recommendedName>
</protein>
<dbReference type="PROSITE" id="PS51257">
    <property type="entry name" value="PROKAR_LIPOPROTEIN"/>
    <property type="match status" value="1"/>
</dbReference>
<dbReference type="EMBL" id="BMGY01000020">
    <property type="protein sequence ID" value="GGH86630.1"/>
    <property type="molecule type" value="Genomic_DNA"/>
</dbReference>
<organism evidence="2 3">
    <name type="scientific">Hymenobacter frigidus</name>
    <dbReference type="NCBI Taxonomy" id="1524095"/>
    <lineage>
        <taxon>Bacteria</taxon>
        <taxon>Pseudomonadati</taxon>
        <taxon>Bacteroidota</taxon>
        <taxon>Cytophagia</taxon>
        <taxon>Cytophagales</taxon>
        <taxon>Hymenobacteraceae</taxon>
        <taxon>Hymenobacter</taxon>
    </lineage>
</organism>
<evidence type="ECO:0000313" key="3">
    <source>
        <dbReference type="Proteomes" id="UP000637774"/>
    </source>
</evidence>
<accession>A0ABQ2A8M1</accession>
<proteinExistence type="predicted"/>
<dbReference type="Proteomes" id="UP000637774">
    <property type="component" value="Unassembled WGS sequence"/>
</dbReference>
<evidence type="ECO:0000313" key="2">
    <source>
        <dbReference type="EMBL" id="GGH86630.1"/>
    </source>
</evidence>
<keyword evidence="1" id="KW-0732">Signal</keyword>
<feature type="chain" id="PRO_5047046705" description="DUF4270 family protein" evidence="1">
    <location>
        <begin position="21"/>
        <end position="495"/>
    </location>
</feature>
<feature type="signal peptide" evidence="1">
    <location>
        <begin position="1"/>
        <end position="20"/>
    </location>
</feature>
<evidence type="ECO:0008006" key="4">
    <source>
        <dbReference type="Google" id="ProtNLM"/>
    </source>
</evidence>